<organism evidence="8">
    <name type="scientific">Daphnia hispanica</name>
    <dbReference type="NCBI Taxonomy" id="575233"/>
    <lineage>
        <taxon>Eukaryota</taxon>
        <taxon>Metazoa</taxon>
        <taxon>Ecdysozoa</taxon>
        <taxon>Arthropoda</taxon>
        <taxon>Crustacea</taxon>
        <taxon>Branchiopoda</taxon>
        <taxon>Diplostraca</taxon>
        <taxon>Cladocera</taxon>
        <taxon>Anomopoda</taxon>
        <taxon>Daphniidae</taxon>
        <taxon>Daphnia</taxon>
    </lineage>
</organism>
<evidence type="ECO:0000256" key="2">
    <source>
        <dbReference type="ARBA" id="ARBA00012759"/>
    </source>
</evidence>
<dbReference type="PANTHER" id="PTHR13291:SF0">
    <property type="entry name" value="JOSEPHIN-LIKE PROTEIN"/>
    <property type="match status" value="1"/>
</dbReference>
<feature type="active site" evidence="6">
    <location>
        <position position="134"/>
    </location>
</feature>
<dbReference type="AlphaFoldDB" id="A0A4Y7M8R1"/>
<feature type="active site" evidence="6">
    <location>
        <position position="119"/>
    </location>
</feature>
<keyword evidence="3" id="KW-0645">Protease</keyword>
<protein>
    <recommendedName>
        <fullName evidence="2">ubiquitinyl hydrolase 1</fullName>
        <ecNumber evidence="2">3.4.19.12</ecNumber>
    </recommendedName>
</protein>
<evidence type="ECO:0000256" key="5">
    <source>
        <dbReference type="ARBA" id="ARBA00022801"/>
    </source>
</evidence>
<evidence type="ECO:0000256" key="4">
    <source>
        <dbReference type="ARBA" id="ARBA00022786"/>
    </source>
</evidence>
<feature type="domain" description="Josephin" evidence="7">
    <location>
        <begin position="4"/>
        <end position="182"/>
    </location>
</feature>
<dbReference type="Gene3D" id="3.90.70.40">
    <property type="match status" value="1"/>
</dbReference>
<dbReference type="GO" id="GO:0004843">
    <property type="term" value="F:cysteine-type deubiquitinase activity"/>
    <property type="evidence" value="ECO:0007669"/>
    <property type="project" value="UniProtKB-EC"/>
</dbReference>
<evidence type="ECO:0000259" key="7">
    <source>
        <dbReference type="PROSITE" id="PS50957"/>
    </source>
</evidence>
<dbReference type="PANTHER" id="PTHR13291">
    <property type="entry name" value="JOSEPHIN 1, 2"/>
    <property type="match status" value="1"/>
</dbReference>
<dbReference type="InterPro" id="IPR040053">
    <property type="entry name" value="JOSD1/2"/>
</dbReference>
<sequence>MKAKPNIYHEKQSKQLCALHTLNNLFQKPDTFTKTLLDDLCVQLTPNSWINPHRSIFGLGNYDVNVVMAAIQLMDCEMLWWDKRRKITPHDISSVIGLILNLPSPSRVGSLLFPFRTKHWLAIRQFDSVYYNLDSKLSSPESIGDIQQLIEYLMRHLNEDDCELFLVNSTKPCTLAIAELMTNCSCCWLLAPSRTLWENLLSSEHNCIPFQEMNLGKVCTLDQNGDRDSTLSTLGCRANDEDPHALFGG</sequence>
<dbReference type="FunFam" id="3.90.70.40:FF:000002">
    <property type="entry name" value="josephin-1 isoform X2"/>
    <property type="match status" value="1"/>
</dbReference>
<accession>A0A4Y7M8R1</accession>
<dbReference type="EC" id="3.4.19.12" evidence="2"/>
<dbReference type="EMBL" id="LR006500">
    <property type="protein sequence ID" value="SVE76119.1"/>
    <property type="molecule type" value="mRNA"/>
</dbReference>
<dbReference type="Pfam" id="PF02099">
    <property type="entry name" value="Josephin"/>
    <property type="match status" value="1"/>
</dbReference>
<comment type="catalytic activity">
    <reaction evidence="1">
        <text>Thiol-dependent hydrolysis of ester, thioester, amide, peptide and isopeptide bonds formed by the C-terminal Gly of ubiquitin (a 76-residue protein attached to proteins as an intracellular targeting signal).</text>
        <dbReference type="EC" id="3.4.19.12"/>
    </reaction>
</comment>
<evidence type="ECO:0000313" key="8">
    <source>
        <dbReference type="EMBL" id="SVE76119.1"/>
    </source>
</evidence>
<evidence type="ECO:0000256" key="1">
    <source>
        <dbReference type="ARBA" id="ARBA00000707"/>
    </source>
</evidence>
<dbReference type="PROSITE" id="PS50957">
    <property type="entry name" value="JOSEPHIN"/>
    <property type="match status" value="1"/>
</dbReference>
<evidence type="ECO:0000256" key="6">
    <source>
        <dbReference type="PROSITE-ProRule" id="PRU00331"/>
    </source>
</evidence>
<dbReference type="GO" id="GO:0006508">
    <property type="term" value="P:proteolysis"/>
    <property type="evidence" value="ECO:0007669"/>
    <property type="project" value="UniProtKB-KW"/>
</dbReference>
<gene>
    <name evidence="8" type="primary">EOG090X0HOM</name>
</gene>
<keyword evidence="4" id="KW-0833">Ubl conjugation pathway</keyword>
<name>A0A4Y7M8R1_9CRUS</name>
<dbReference type="InterPro" id="IPR006155">
    <property type="entry name" value="Josephin"/>
</dbReference>
<feature type="active site" evidence="6">
    <location>
        <position position="17"/>
    </location>
</feature>
<dbReference type="SMART" id="SM01246">
    <property type="entry name" value="Josephin"/>
    <property type="match status" value="1"/>
</dbReference>
<proteinExistence type="evidence at transcript level"/>
<dbReference type="GO" id="GO:0016579">
    <property type="term" value="P:protein deubiquitination"/>
    <property type="evidence" value="ECO:0007669"/>
    <property type="project" value="InterPro"/>
</dbReference>
<reference evidence="8" key="1">
    <citation type="submission" date="2018-08" db="EMBL/GenBank/DDBJ databases">
        <authorList>
            <person name="Cornetti L."/>
        </authorList>
    </citation>
    <scope>NUCLEOTIDE SEQUENCE</scope>
    <source>
        <strain evidence="8">PT-GA-1</strain>
    </source>
</reference>
<evidence type="ECO:0000256" key="3">
    <source>
        <dbReference type="ARBA" id="ARBA00022670"/>
    </source>
</evidence>
<keyword evidence="5 6" id="KW-0378">Hydrolase</keyword>